<gene>
    <name evidence="2" type="ORF">DAPPUDRAFT_96706</name>
</gene>
<dbReference type="HOGENOM" id="CLU_730092_0_0_1"/>
<name>E9FYN8_DAPPU</name>
<dbReference type="InParanoid" id="E9FYN8"/>
<dbReference type="PANTHER" id="PTHR23263">
    <property type="entry name" value="SMALL PROLINE-RICH PROTEIN"/>
    <property type="match status" value="1"/>
</dbReference>
<organism evidence="2 3">
    <name type="scientific">Daphnia pulex</name>
    <name type="common">Water flea</name>
    <dbReference type="NCBI Taxonomy" id="6669"/>
    <lineage>
        <taxon>Eukaryota</taxon>
        <taxon>Metazoa</taxon>
        <taxon>Ecdysozoa</taxon>
        <taxon>Arthropoda</taxon>
        <taxon>Crustacea</taxon>
        <taxon>Branchiopoda</taxon>
        <taxon>Diplostraca</taxon>
        <taxon>Cladocera</taxon>
        <taxon>Anomopoda</taxon>
        <taxon>Daphniidae</taxon>
        <taxon>Daphnia</taxon>
    </lineage>
</organism>
<proteinExistence type="predicted"/>
<evidence type="ECO:0000313" key="3">
    <source>
        <dbReference type="Proteomes" id="UP000000305"/>
    </source>
</evidence>
<feature type="compositionally biased region" description="Basic and acidic residues" evidence="1">
    <location>
        <begin position="46"/>
        <end position="70"/>
    </location>
</feature>
<reference evidence="2 3" key="1">
    <citation type="journal article" date="2011" name="Science">
        <title>The ecoresponsive genome of Daphnia pulex.</title>
        <authorList>
            <person name="Colbourne J.K."/>
            <person name="Pfrender M.E."/>
            <person name="Gilbert D."/>
            <person name="Thomas W.K."/>
            <person name="Tucker A."/>
            <person name="Oakley T.H."/>
            <person name="Tokishita S."/>
            <person name="Aerts A."/>
            <person name="Arnold G.J."/>
            <person name="Basu M.K."/>
            <person name="Bauer D.J."/>
            <person name="Caceres C.E."/>
            <person name="Carmel L."/>
            <person name="Casola C."/>
            <person name="Choi J.H."/>
            <person name="Detter J.C."/>
            <person name="Dong Q."/>
            <person name="Dusheyko S."/>
            <person name="Eads B.D."/>
            <person name="Frohlich T."/>
            <person name="Geiler-Samerotte K.A."/>
            <person name="Gerlach D."/>
            <person name="Hatcher P."/>
            <person name="Jogdeo S."/>
            <person name="Krijgsveld J."/>
            <person name="Kriventseva E.V."/>
            <person name="Kultz D."/>
            <person name="Laforsch C."/>
            <person name="Lindquist E."/>
            <person name="Lopez J."/>
            <person name="Manak J.R."/>
            <person name="Muller J."/>
            <person name="Pangilinan J."/>
            <person name="Patwardhan R.P."/>
            <person name="Pitluck S."/>
            <person name="Pritham E.J."/>
            <person name="Rechtsteiner A."/>
            <person name="Rho M."/>
            <person name="Rogozin I.B."/>
            <person name="Sakarya O."/>
            <person name="Salamov A."/>
            <person name="Schaack S."/>
            <person name="Shapiro H."/>
            <person name="Shiga Y."/>
            <person name="Skalitzky C."/>
            <person name="Smith Z."/>
            <person name="Souvorov A."/>
            <person name="Sung W."/>
            <person name="Tang Z."/>
            <person name="Tsuchiya D."/>
            <person name="Tu H."/>
            <person name="Vos H."/>
            <person name="Wang M."/>
            <person name="Wolf Y.I."/>
            <person name="Yamagata H."/>
            <person name="Yamada T."/>
            <person name="Ye Y."/>
            <person name="Shaw J.R."/>
            <person name="Andrews J."/>
            <person name="Crease T.J."/>
            <person name="Tang H."/>
            <person name="Lucas S.M."/>
            <person name="Robertson H.M."/>
            <person name="Bork P."/>
            <person name="Koonin E.V."/>
            <person name="Zdobnov E.M."/>
            <person name="Grigoriev I.V."/>
            <person name="Lynch M."/>
            <person name="Boore J.L."/>
        </authorList>
    </citation>
    <scope>NUCLEOTIDE SEQUENCE [LARGE SCALE GENOMIC DNA]</scope>
</reference>
<evidence type="ECO:0000313" key="2">
    <source>
        <dbReference type="EMBL" id="EFX87736.1"/>
    </source>
</evidence>
<dbReference type="PhylomeDB" id="E9FYN8"/>
<sequence>MATHSLRQPGGTELSGRTGTCEAHDSMKSVGGSCVVCVERLHHARDNQDQQRLDQEEEKNGEAKNDDGSPNKRSKRNLFGSTDTIPRTKSLMVFSFVGTDLQSARDQQIKWPNPYCKFASCLPKPSKTKEFLFARPIPIPSNVNLQKERHVKLVMQWCRGWTHPQKLQPAKGKGSPPVLHIRRSRRSLHETCHAAWCRGWVRTGRVSSFSSSYNSRKLSLMAGSTAGVAMSPWYGGNQTATPPPSYSTYATTSSCTDVFKYYTTKPREFYTTTYAAPSHYTDALKRRTAPHDYVCCPMLCPTPRLLSITLFSATYCTDFPKYYSVPSCYTEAPADVSTKTVEYYSAPIYITTTEAAKFYAVLTCYSKAALSCCVEQILH</sequence>
<protein>
    <submittedName>
        <fullName evidence="2">Uncharacterized protein</fullName>
    </submittedName>
</protein>
<dbReference type="KEGG" id="dpx:DAPPUDRAFT_96706"/>
<feature type="region of interest" description="Disordered" evidence="1">
    <location>
        <begin position="1"/>
        <end position="26"/>
    </location>
</feature>
<dbReference type="AlphaFoldDB" id="E9FYN8"/>
<dbReference type="Proteomes" id="UP000000305">
    <property type="component" value="Unassembled WGS sequence"/>
</dbReference>
<dbReference type="PANTHER" id="PTHR23263:SF124">
    <property type="entry name" value="SMALL PROLINE-RICH PROTEIN 3"/>
    <property type="match status" value="1"/>
</dbReference>
<feature type="region of interest" description="Disordered" evidence="1">
    <location>
        <begin position="46"/>
        <end position="83"/>
    </location>
</feature>
<accession>E9FYN8</accession>
<keyword evidence="3" id="KW-1185">Reference proteome</keyword>
<evidence type="ECO:0000256" key="1">
    <source>
        <dbReference type="SAM" id="MobiDB-lite"/>
    </source>
</evidence>
<dbReference type="EMBL" id="GL732527">
    <property type="protein sequence ID" value="EFX87736.1"/>
    <property type="molecule type" value="Genomic_DNA"/>
</dbReference>